<evidence type="ECO:0000256" key="1">
    <source>
        <dbReference type="SAM" id="Phobius"/>
    </source>
</evidence>
<dbReference type="AlphaFoldDB" id="A0A9W9AG71"/>
<evidence type="ECO:0000313" key="3">
    <source>
        <dbReference type="Proteomes" id="UP001150238"/>
    </source>
</evidence>
<feature type="transmembrane region" description="Helical" evidence="1">
    <location>
        <begin position="417"/>
        <end position="440"/>
    </location>
</feature>
<protein>
    <submittedName>
        <fullName evidence="2">Uncharacterized protein</fullName>
    </submittedName>
</protein>
<feature type="transmembrane region" description="Helical" evidence="1">
    <location>
        <begin position="248"/>
        <end position="269"/>
    </location>
</feature>
<sequence>MNDLSNDPEKEHSISSSTTSDWKVFVHPQGSIYFSNGQIIADQDIRDPEILSGIQYSSSFLALDAWDSEGSEKDMEVQLNVSNRGQWNLALFVNHKHCIAAHAYEKARDGAFASMDPETLNRRRRLYWNFIWTHSAHRPCPARAVPDACDALTWFYADNLISGAGSVVPFSKEECEELLRRVKEFELPCYDNSTAKTSFLAWLLREICSFRDAEMYGQLTRKEFTERRHDKYTQHKAHSDSSALPAKFVLPVLRLIMNCVFFGIPHSYMRLVKQSFEYRGRLAGMQANWETYIDRLVREYSHFLLISTVLLSATVGLLAVPNVPRIMEIAALVSAFSSLGSIIVGVFAIWRHQAKFRTVDSFTYMRNAQHNLLGFYGHAMLLSLPPVLLVWAIITFTISTLAYALDSLGNHNTADRISIGIILVIFVCILGTVIAALYTLTMIWTYQNEYWWTRLARALKIGFFRRKKEKELVV</sequence>
<keyword evidence="1" id="KW-0812">Transmembrane</keyword>
<comment type="caution">
    <text evidence="2">The sequence shown here is derived from an EMBL/GenBank/DDBJ whole genome shotgun (WGS) entry which is preliminary data.</text>
</comment>
<proteinExistence type="predicted"/>
<feature type="transmembrane region" description="Helical" evidence="1">
    <location>
        <begin position="303"/>
        <end position="323"/>
    </location>
</feature>
<feature type="transmembrane region" description="Helical" evidence="1">
    <location>
        <begin position="372"/>
        <end position="405"/>
    </location>
</feature>
<reference evidence="2" key="1">
    <citation type="submission" date="2022-08" db="EMBL/GenBank/DDBJ databases">
        <authorList>
            <consortium name="DOE Joint Genome Institute"/>
            <person name="Min B."/>
            <person name="Riley R."/>
            <person name="Sierra-Patev S."/>
            <person name="Naranjo-Ortiz M."/>
            <person name="Looney B."/>
            <person name="Konkel Z."/>
            <person name="Slot J.C."/>
            <person name="Sakamoto Y."/>
            <person name="Steenwyk J.L."/>
            <person name="Rokas A."/>
            <person name="Carro J."/>
            <person name="Camarero S."/>
            <person name="Ferreira P."/>
            <person name="Molpeceres G."/>
            <person name="Ruiz-Duenas F.J."/>
            <person name="Serrano A."/>
            <person name="Henrissat B."/>
            <person name="Drula E."/>
            <person name="Hughes K.W."/>
            <person name="Mata J.L."/>
            <person name="Ishikawa N.K."/>
            <person name="Vargas-Isla R."/>
            <person name="Ushijima S."/>
            <person name="Smith C.A."/>
            <person name="Ahrendt S."/>
            <person name="Andreopoulos W."/>
            <person name="He G."/>
            <person name="Labutti K."/>
            <person name="Lipzen A."/>
            <person name="Ng V."/>
            <person name="Sandor L."/>
            <person name="Barry K."/>
            <person name="Martinez A.T."/>
            <person name="Xiao Y."/>
            <person name="Gibbons J.G."/>
            <person name="Terashima K."/>
            <person name="Hibbett D.S."/>
            <person name="Grigoriev I.V."/>
        </authorList>
    </citation>
    <scope>NUCLEOTIDE SEQUENCE</scope>
    <source>
        <strain evidence="2">Sp2 HRB7682 ss15</strain>
    </source>
</reference>
<feature type="transmembrane region" description="Helical" evidence="1">
    <location>
        <begin position="329"/>
        <end position="351"/>
    </location>
</feature>
<gene>
    <name evidence="2" type="ORF">C8J55DRAFT_427607</name>
</gene>
<accession>A0A9W9AG71</accession>
<dbReference type="EMBL" id="JANVFS010000014">
    <property type="protein sequence ID" value="KAJ4481388.1"/>
    <property type="molecule type" value="Genomic_DNA"/>
</dbReference>
<name>A0A9W9AG71_9AGAR</name>
<dbReference type="Proteomes" id="UP001150238">
    <property type="component" value="Unassembled WGS sequence"/>
</dbReference>
<keyword evidence="1" id="KW-1133">Transmembrane helix</keyword>
<keyword evidence="1" id="KW-0472">Membrane</keyword>
<organism evidence="2 3">
    <name type="scientific">Lentinula lateritia</name>
    <dbReference type="NCBI Taxonomy" id="40482"/>
    <lineage>
        <taxon>Eukaryota</taxon>
        <taxon>Fungi</taxon>
        <taxon>Dikarya</taxon>
        <taxon>Basidiomycota</taxon>
        <taxon>Agaricomycotina</taxon>
        <taxon>Agaricomycetes</taxon>
        <taxon>Agaricomycetidae</taxon>
        <taxon>Agaricales</taxon>
        <taxon>Marasmiineae</taxon>
        <taxon>Omphalotaceae</taxon>
        <taxon>Lentinula</taxon>
    </lineage>
</organism>
<reference evidence="2" key="2">
    <citation type="journal article" date="2023" name="Proc. Natl. Acad. Sci. U.S.A.">
        <title>A global phylogenomic analysis of the shiitake genus Lentinula.</title>
        <authorList>
            <person name="Sierra-Patev S."/>
            <person name="Min B."/>
            <person name="Naranjo-Ortiz M."/>
            <person name="Looney B."/>
            <person name="Konkel Z."/>
            <person name="Slot J.C."/>
            <person name="Sakamoto Y."/>
            <person name="Steenwyk J.L."/>
            <person name="Rokas A."/>
            <person name="Carro J."/>
            <person name="Camarero S."/>
            <person name="Ferreira P."/>
            <person name="Molpeceres G."/>
            <person name="Ruiz-Duenas F.J."/>
            <person name="Serrano A."/>
            <person name="Henrissat B."/>
            <person name="Drula E."/>
            <person name="Hughes K.W."/>
            <person name="Mata J.L."/>
            <person name="Ishikawa N.K."/>
            <person name="Vargas-Isla R."/>
            <person name="Ushijima S."/>
            <person name="Smith C.A."/>
            <person name="Donoghue J."/>
            <person name="Ahrendt S."/>
            <person name="Andreopoulos W."/>
            <person name="He G."/>
            <person name="LaButti K."/>
            <person name="Lipzen A."/>
            <person name="Ng V."/>
            <person name="Riley R."/>
            <person name="Sandor L."/>
            <person name="Barry K."/>
            <person name="Martinez A.T."/>
            <person name="Xiao Y."/>
            <person name="Gibbons J.G."/>
            <person name="Terashima K."/>
            <person name="Grigoriev I.V."/>
            <person name="Hibbett D."/>
        </authorList>
    </citation>
    <scope>NUCLEOTIDE SEQUENCE</scope>
    <source>
        <strain evidence="2">Sp2 HRB7682 ss15</strain>
    </source>
</reference>
<evidence type="ECO:0000313" key="2">
    <source>
        <dbReference type="EMBL" id="KAJ4481388.1"/>
    </source>
</evidence>